<proteinExistence type="predicted"/>
<dbReference type="Proteomes" id="UP001597199">
    <property type="component" value="Unassembled WGS sequence"/>
</dbReference>
<comment type="caution">
    <text evidence="2">The sequence shown here is derived from an EMBL/GenBank/DDBJ whole genome shotgun (WGS) entry which is preliminary data.</text>
</comment>
<feature type="transmembrane region" description="Helical" evidence="1">
    <location>
        <begin position="287"/>
        <end position="308"/>
    </location>
</feature>
<organism evidence="2 3">
    <name type="scientific">Lacticaseibacillus suilingensis</name>
    <dbReference type="NCBI Taxonomy" id="2799577"/>
    <lineage>
        <taxon>Bacteria</taxon>
        <taxon>Bacillati</taxon>
        <taxon>Bacillota</taxon>
        <taxon>Bacilli</taxon>
        <taxon>Lactobacillales</taxon>
        <taxon>Lactobacillaceae</taxon>
        <taxon>Lacticaseibacillus</taxon>
    </lineage>
</organism>
<feature type="transmembrane region" description="Helical" evidence="1">
    <location>
        <begin position="221"/>
        <end position="242"/>
    </location>
</feature>
<dbReference type="RefSeq" id="WP_204118930.1">
    <property type="nucleotide sequence ID" value="NZ_BOLV01000009.1"/>
</dbReference>
<accession>A0ABW4BHI5</accession>
<dbReference type="EMBL" id="JBHTOA010000046">
    <property type="protein sequence ID" value="MFD1399981.1"/>
    <property type="molecule type" value="Genomic_DNA"/>
</dbReference>
<evidence type="ECO:0000256" key="1">
    <source>
        <dbReference type="SAM" id="Phobius"/>
    </source>
</evidence>
<evidence type="ECO:0008006" key="4">
    <source>
        <dbReference type="Google" id="ProtNLM"/>
    </source>
</evidence>
<evidence type="ECO:0000313" key="2">
    <source>
        <dbReference type="EMBL" id="MFD1399981.1"/>
    </source>
</evidence>
<feature type="transmembrane region" description="Helical" evidence="1">
    <location>
        <begin position="262"/>
        <end position="281"/>
    </location>
</feature>
<sequence>MKRLFGLNLIWLALVVLAGWIWSIHDQAAYADRIDHYGLSEAAVKIKSRKAMTLNEAATALATADLGPIQVQFHAGQHRVYLYAQGNYGSLPLTSGQWFSDADLRSPLPVVIVGSDLTDQLTMGHSQQYQRQNGQYVPVLGQLKAYTNSVINQVTFENASSQPAQNIALKQVTVYADSPTIKTQKAKLKTILGGKMTTYHYQNNSATSWWQDTGQLIIRCGLLLLGTLALAWIASQQGAALLPRTLATAPRRHALRHLWTQFFAYSGLSLAAGLVIANWFFDLTNRARLIAFAVGLWLVGLAGLYWLLQRAVHQEREDRL</sequence>
<gene>
    <name evidence="2" type="ORF">ACFQ41_11735</name>
</gene>
<keyword evidence="1" id="KW-0812">Transmembrane</keyword>
<keyword evidence="1" id="KW-0472">Membrane</keyword>
<keyword evidence="1" id="KW-1133">Transmembrane helix</keyword>
<protein>
    <recommendedName>
        <fullName evidence="4">MacB-like periplasmic core domain-containing protein</fullName>
    </recommendedName>
</protein>
<reference evidence="3" key="1">
    <citation type="journal article" date="2019" name="Int. J. Syst. Evol. Microbiol.">
        <title>The Global Catalogue of Microorganisms (GCM) 10K type strain sequencing project: providing services to taxonomists for standard genome sequencing and annotation.</title>
        <authorList>
            <consortium name="The Broad Institute Genomics Platform"/>
            <consortium name="The Broad Institute Genome Sequencing Center for Infectious Disease"/>
            <person name="Wu L."/>
            <person name="Ma J."/>
        </authorList>
    </citation>
    <scope>NUCLEOTIDE SEQUENCE [LARGE SCALE GENOMIC DNA]</scope>
    <source>
        <strain evidence="3">CCM 9110</strain>
    </source>
</reference>
<evidence type="ECO:0000313" key="3">
    <source>
        <dbReference type="Proteomes" id="UP001597199"/>
    </source>
</evidence>
<keyword evidence="3" id="KW-1185">Reference proteome</keyword>
<name>A0ABW4BHI5_9LACO</name>